<dbReference type="Gene3D" id="1.20.1290.10">
    <property type="entry name" value="AhpD-like"/>
    <property type="match status" value="1"/>
</dbReference>
<evidence type="ECO:0000313" key="3">
    <source>
        <dbReference type="Proteomes" id="UP001431926"/>
    </source>
</evidence>
<evidence type="ECO:0000313" key="2">
    <source>
        <dbReference type="EMBL" id="WUX35197.1"/>
    </source>
</evidence>
<dbReference type="Pfam" id="PF02627">
    <property type="entry name" value="CMD"/>
    <property type="match status" value="1"/>
</dbReference>
<sequence>MPHIALNNDLPGITGLMAHRPDTGGPLGDLADALLRAPSSLEPGERELIAAYVSRLNDTEFCSSSHGAFAAAQLAGGQELVGAVLADPDTAQVSGRLRALLGVAAEVQGAARPVSDKAIAAARAEGVDDTDLHDTVLIASAFCMYNRYVNCLATELPKDDAYYQHAARRIVTDGYRAGIVRGEESAYDGQVR</sequence>
<evidence type="ECO:0000259" key="1">
    <source>
        <dbReference type="Pfam" id="PF02627"/>
    </source>
</evidence>
<dbReference type="EMBL" id="CP109491">
    <property type="protein sequence ID" value="WUX35197.1"/>
    <property type="molecule type" value="Genomic_DNA"/>
</dbReference>
<reference evidence="2" key="1">
    <citation type="submission" date="2022-10" db="EMBL/GenBank/DDBJ databases">
        <title>The complete genomes of actinobacterial strains from the NBC collection.</title>
        <authorList>
            <person name="Joergensen T.S."/>
            <person name="Alvarez Arevalo M."/>
            <person name="Sterndorff E.B."/>
            <person name="Faurdal D."/>
            <person name="Vuksanovic O."/>
            <person name="Mourched A.-S."/>
            <person name="Charusanti P."/>
            <person name="Shaw S."/>
            <person name="Blin K."/>
            <person name="Weber T."/>
        </authorList>
    </citation>
    <scope>NUCLEOTIDE SEQUENCE</scope>
    <source>
        <strain evidence="2">NBC_01436</strain>
    </source>
</reference>
<gene>
    <name evidence="2" type="ORF">OG367_02705</name>
</gene>
<organism evidence="2 3">
    <name type="scientific">Streptomyces anulatus</name>
    <name type="common">Streptomyces chrysomallus</name>
    <dbReference type="NCBI Taxonomy" id="1892"/>
    <lineage>
        <taxon>Bacteria</taxon>
        <taxon>Bacillati</taxon>
        <taxon>Actinomycetota</taxon>
        <taxon>Actinomycetes</taxon>
        <taxon>Kitasatosporales</taxon>
        <taxon>Streptomycetaceae</taxon>
        <taxon>Streptomyces</taxon>
    </lineage>
</organism>
<dbReference type="RefSeq" id="WP_329354294.1">
    <property type="nucleotide sequence ID" value="NZ_CP109490.1"/>
</dbReference>
<keyword evidence="3" id="KW-1185">Reference proteome</keyword>
<dbReference type="SUPFAM" id="SSF69118">
    <property type="entry name" value="AhpD-like"/>
    <property type="match status" value="1"/>
</dbReference>
<accession>A0ABZ1ZC60</accession>
<dbReference type="InterPro" id="IPR029032">
    <property type="entry name" value="AhpD-like"/>
</dbReference>
<dbReference type="PANTHER" id="PTHR35446">
    <property type="entry name" value="SI:CH211-175M2.5"/>
    <property type="match status" value="1"/>
</dbReference>
<dbReference type="InterPro" id="IPR003779">
    <property type="entry name" value="CMD-like"/>
</dbReference>
<name>A0ABZ1ZC60_STRAQ</name>
<feature type="domain" description="Carboxymuconolactone decarboxylase-like" evidence="1">
    <location>
        <begin position="28"/>
        <end position="105"/>
    </location>
</feature>
<protein>
    <submittedName>
        <fullName evidence="2">Carboxymuconolactone decarboxylase family protein</fullName>
    </submittedName>
</protein>
<dbReference type="PANTHER" id="PTHR35446:SF2">
    <property type="entry name" value="CARBOXYMUCONOLACTONE DECARBOXYLASE-LIKE DOMAIN-CONTAINING PROTEIN"/>
    <property type="match status" value="1"/>
</dbReference>
<dbReference type="Proteomes" id="UP001431926">
    <property type="component" value="Chromosome"/>
</dbReference>
<proteinExistence type="predicted"/>